<reference evidence="3 4" key="1">
    <citation type="submission" date="2006-05" db="EMBL/GenBank/DDBJ databases">
        <authorList>
            <person name="Paulsen I."/>
        </authorList>
    </citation>
    <scope>NUCLEOTIDE SEQUENCE [LARGE SCALE GENOMIC DNA]</scope>
    <source>
        <strain evidence="3 4">GT1</strain>
    </source>
</reference>
<reference evidence="3 4" key="2">
    <citation type="submission" date="2013-05" db="EMBL/GenBank/DDBJ databases">
        <authorList>
            <person name="Sibley D."/>
            <person name="Venepally P."/>
            <person name="Karamycheva S."/>
            <person name="Hadjithomas M."/>
            <person name="Khan A."/>
            <person name="Brunk B."/>
            <person name="Roos D."/>
            <person name="Caler E."/>
            <person name="Lorenzi H."/>
        </authorList>
    </citation>
    <scope>NUCLEOTIDE SEQUENCE [LARGE SCALE GENOMIC DNA]</scope>
    <source>
        <strain evidence="3 4">GT1</strain>
    </source>
</reference>
<dbReference type="VEuPathDB" id="ToxoDB:TGGT1_409720"/>
<feature type="compositionally biased region" description="Low complexity" evidence="2">
    <location>
        <begin position="204"/>
        <end position="213"/>
    </location>
</feature>
<feature type="compositionally biased region" description="Low complexity" evidence="2">
    <location>
        <begin position="220"/>
        <end position="229"/>
    </location>
</feature>
<dbReference type="AlphaFoldDB" id="S7W620"/>
<comment type="caution">
    <text evidence="3">The sequence shown here is derived from an EMBL/GenBank/DDBJ whole genome shotgun (WGS) entry which is preliminary data.</text>
</comment>
<dbReference type="OrthoDB" id="10624921at2759"/>
<feature type="region of interest" description="Disordered" evidence="2">
    <location>
        <begin position="175"/>
        <end position="275"/>
    </location>
</feature>
<feature type="compositionally biased region" description="Pro residues" evidence="2">
    <location>
        <begin position="184"/>
        <end position="203"/>
    </location>
</feature>
<evidence type="ECO:0000313" key="3">
    <source>
        <dbReference type="EMBL" id="EPR60328.1"/>
    </source>
</evidence>
<feature type="compositionally biased region" description="Pro residues" evidence="2">
    <location>
        <begin position="230"/>
        <end position="257"/>
    </location>
</feature>
<keyword evidence="1" id="KW-0175">Coiled coil</keyword>
<protein>
    <submittedName>
        <fullName evidence="3">Uncharacterized protein</fullName>
    </submittedName>
</protein>
<proteinExistence type="predicted"/>
<feature type="coiled-coil region" evidence="1">
    <location>
        <begin position="110"/>
        <end position="157"/>
    </location>
</feature>
<dbReference type="Proteomes" id="UP000005641">
    <property type="component" value="Unassembled WGS sequence"/>
</dbReference>
<gene>
    <name evidence="3" type="ORF">TGGT1_409720</name>
</gene>
<dbReference type="EMBL" id="AAQM03000191">
    <property type="protein sequence ID" value="EPR60328.1"/>
    <property type="molecule type" value="Genomic_DNA"/>
</dbReference>
<evidence type="ECO:0000256" key="1">
    <source>
        <dbReference type="SAM" id="Coils"/>
    </source>
</evidence>
<organism evidence="3 4">
    <name type="scientific">Toxoplasma gondii (strain ATCC 50853 / GT1)</name>
    <dbReference type="NCBI Taxonomy" id="507601"/>
    <lineage>
        <taxon>Eukaryota</taxon>
        <taxon>Sar</taxon>
        <taxon>Alveolata</taxon>
        <taxon>Apicomplexa</taxon>
        <taxon>Conoidasida</taxon>
        <taxon>Coccidia</taxon>
        <taxon>Eucoccidiorida</taxon>
        <taxon>Eimeriorina</taxon>
        <taxon>Sarcocystidae</taxon>
        <taxon>Toxoplasma</taxon>
    </lineage>
</organism>
<sequence length="275" mass="28461">SSRSAVRPEFGTGAGSVTYEGFGTARPPPPQVGVRALSGVGTLGRPRAQPCHACRRREMISTTMLRLFLSAAAEAQAVREEMSRLVFEVNASTGSQSGSPGASGCVSSRLRALREQMRQADEKARDYAKQRRLQVGNAQLQEEFEESLEDLRLAARLQPLFAVHLPAGPRFGPLAAQGVAAPGQAPPPQGPGPPIPGVDPPQVVPGHLAQGPGAGPPQLGPGAAAAGQGPPLPGQGPPFPAQGPHPPRGHPPGPPQPGQNVFGLRPPRSPGSFNR</sequence>
<evidence type="ECO:0000256" key="2">
    <source>
        <dbReference type="SAM" id="MobiDB-lite"/>
    </source>
</evidence>
<accession>S7W620</accession>
<evidence type="ECO:0000313" key="4">
    <source>
        <dbReference type="Proteomes" id="UP000005641"/>
    </source>
</evidence>
<name>S7W620_TOXGG</name>
<feature type="region of interest" description="Disordered" evidence="2">
    <location>
        <begin position="1"/>
        <end position="41"/>
    </location>
</feature>
<feature type="non-terminal residue" evidence="3">
    <location>
        <position position="1"/>
    </location>
</feature>